<dbReference type="Proteomes" id="UP000035681">
    <property type="component" value="Unplaced"/>
</dbReference>
<feature type="transmembrane region" description="Helical" evidence="5">
    <location>
        <begin position="361"/>
        <end position="385"/>
    </location>
</feature>
<evidence type="ECO:0000313" key="6">
    <source>
        <dbReference type="Proteomes" id="UP000035681"/>
    </source>
</evidence>
<feature type="transmembrane region" description="Helical" evidence="5">
    <location>
        <begin position="85"/>
        <end position="111"/>
    </location>
</feature>
<evidence type="ECO:0000256" key="2">
    <source>
        <dbReference type="ARBA" id="ARBA00022692"/>
    </source>
</evidence>
<dbReference type="Gene3D" id="1.10.1450.10">
    <property type="entry name" value="Tetraspanin"/>
    <property type="match status" value="1"/>
</dbReference>
<dbReference type="InterPro" id="IPR018499">
    <property type="entry name" value="Tetraspanin/Peripherin"/>
</dbReference>
<reference evidence="7" key="1">
    <citation type="submission" date="2024-02" db="UniProtKB">
        <authorList>
            <consortium name="WormBaseParasite"/>
        </authorList>
    </citation>
    <scope>IDENTIFICATION</scope>
</reference>
<dbReference type="SUPFAM" id="SSF48652">
    <property type="entry name" value="Tetraspanin"/>
    <property type="match status" value="2"/>
</dbReference>
<keyword evidence="2 5" id="KW-0812">Transmembrane</keyword>
<dbReference type="PANTHER" id="PTHR19282:SF555">
    <property type="entry name" value="TETRASPANIN-2A"/>
    <property type="match status" value="1"/>
</dbReference>
<dbReference type="PROSITE" id="PS51257">
    <property type="entry name" value="PROKAR_LIPOPROTEIN"/>
    <property type="match status" value="1"/>
</dbReference>
<dbReference type="AlphaFoldDB" id="A0AAF5DM77"/>
<evidence type="ECO:0000256" key="4">
    <source>
        <dbReference type="ARBA" id="ARBA00023136"/>
    </source>
</evidence>
<comment type="subcellular location">
    <subcellularLocation>
        <location evidence="1">Membrane</location>
        <topology evidence="1">Multi-pass membrane protein</topology>
    </subcellularLocation>
</comment>
<dbReference type="WBParaSite" id="TCONS_00014912.p1">
    <property type="protein sequence ID" value="TCONS_00014912.p1"/>
    <property type="gene ID" value="XLOC_010122"/>
</dbReference>
<dbReference type="InterPro" id="IPR008952">
    <property type="entry name" value="Tetraspanin_EC2_sf"/>
</dbReference>
<name>A0AAF5DM77_STRER</name>
<evidence type="ECO:0000256" key="1">
    <source>
        <dbReference type="ARBA" id="ARBA00004141"/>
    </source>
</evidence>
<sequence>MSRKTALRSCMLIYNIIFWLSGCALIFLGLWMILEPRRSYILDLVDFSEDDPLLRFAAYIAIVSGIATIFIGFMSCCGAIKAERCMILTFIIFILFLFFSELTIGVLGVLYKEKFSGSEMRNYLTNMSYNRYHRDKWVTPLLDTIQFYIMSNEYKVHMKYLINKKYGINKDNYQNFKITELIDKIQLNLGCCGIDSRSDWNVTEWRMNNKGEIDRDAKFFDSQSWRNHKIKRRISSKMFLVPISCCKGRTHILSQFIPLSYIRCQTSNNPHWVNTMQQCCGGNGPKDYQYSFWYITNTERGTRSFVPYSCCKQSQDGRAWHLVPTDPMCITYPYFSQAFNNSINIEGCHKKLKAWFDEQTIIFMAVGFSFAGLQMIGLVIATVLWHNLDDYRFIEA</sequence>
<dbReference type="PANTHER" id="PTHR19282">
    <property type="entry name" value="TETRASPANIN"/>
    <property type="match status" value="1"/>
</dbReference>
<keyword evidence="6" id="KW-1185">Reference proteome</keyword>
<keyword evidence="4 5" id="KW-0472">Membrane</keyword>
<feature type="transmembrane region" description="Helical" evidence="5">
    <location>
        <begin position="53"/>
        <end position="73"/>
    </location>
</feature>
<protein>
    <recommendedName>
        <fullName evidence="8">Tetraspanin</fullName>
    </recommendedName>
</protein>
<evidence type="ECO:0000256" key="5">
    <source>
        <dbReference type="SAM" id="Phobius"/>
    </source>
</evidence>
<evidence type="ECO:0008006" key="8">
    <source>
        <dbReference type="Google" id="ProtNLM"/>
    </source>
</evidence>
<organism evidence="6 7">
    <name type="scientific">Strongyloides stercoralis</name>
    <name type="common">Threadworm</name>
    <dbReference type="NCBI Taxonomy" id="6248"/>
    <lineage>
        <taxon>Eukaryota</taxon>
        <taxon>Metazoa</taxon>
        <taxon>Ecdysozoa</taxon>
        <taxon>Nematoda</taxon>
        <taxon>Chromadorea</taxon>
        <taxon>Rhabditida</taxon>
        <taxon>Tylenchina</taxon>
        <taxon>Panagrolaimomorpha</taxon>
        <taxon>Strongyloidoidea</taxon>
        <taxon>Strongyloididae</taxon>
        <taxon>Strongyloides</taxon>
    </lineage>
</organism>
<keyword evidence="3 5" id="KW-1133">Transmembrane helix</keyword>
<accession>A0AAF5DM77</accession>
<evidence type="ECO:0000313" key="7">
    <source>
        <dbReference type="WBParaSite" id="TCONS_00014912.p1"/>
    </source>
</evidence>
<dbReference type="Pfam" id="PF00335">
    <property type="entry name" value="Tetraspanin"/>
    <property type="match status" value="2"/>
</dbReference>
<dbReference type="GO" id="GO:0005886">
    <property type="term" value="C:plasma membrane"/>
    <property type="evidence" value="ECO:0007669"/>
    <property type="project" value="TreeGrafter"/>
</dbReference>
<dbReference type="PRINTS" id="PR00259">
    <property type="entry name" value="TMFOUR"/>
</dbReference>
<evidence type="ECO:0000256" key="3">
    <source>
        <dbReference type="ARBA" id="ARBA00022989"/>
    </source>
</evidence>
<proteinExistence type="predicted"/>
<feature type="transmembrane region" description="Helical" evidence="5">
    <location>
        <begin position="12"/>
        <end position="33"/>
    </location>
</feature>